<name>A0A9X2D6X5_9ACTN</name>
<evidence type="ECO:0000256" key="3">
    <source>
        <dbReference type="PROSITE-ProRule" id="PRU01100"/>
    </source>
</evidence>
<dbReference type="Proteomes" id="UP001139485">
    <property type="component" value="Unassembled WGS sequence"/>
</dbReference>
<keyword evidence="5" id="KW-0812">Transmembrane</keyword>
<dbReference type="Gene3D" id="3.20.20.80">
    <property type="entry name" value="Glycosidases"/>
    <property type="match status" value="1"/>
</dbReference>
<evidence type="ECO:0000259" key="6">
    <source>
        <dbReference type="PROSITE" id="PS51764"/>
    </source>
</evidence>
<dbReference type="EMBL" id="JAMOIL010000007">
    <property type="protein sequence ID" value="MCM0619952.1"/>
    <property type="molecule type" value="Genomic_DNA"/>
</dbReference>
<keyword evidence="1 3" id="KW-0378">Hydrolase</keyword>
<sequence>MNQTPPMPRLTTTSPAGTCASTTIHDRRTSTRRAPRALMLLVALGLVLTLLPAMLPPGTGAAPLARAADGQDDGSAAASQGGTALRAAAGGCRLTKILVPRCRGGVLTGAYVQPRAGESWVHAVRRFERSSGGRLGTVHLYYRGDDRFPSDVQKQALRQGGQGPRLLFANWKVDDGYTWREVAQGDADQRIRAQARYLKSAWNRKMFLTVHHEPEDEVVDTKGSGYTALAYRAMYRHVVDVFEDEGVTNVVWVMNYMGFEGWHLKPWFHQLWPGARYVDWIAYDSYMSQDLGGYDPDGLRGLLNRHWSSDWRGFYRWATHRHPHKPLMLGEWGLGERPGRPRWKGSFLRKMGNRLATAPRLKAMMYFDHDEAAIAGDVTIDTSARSLRGFRVLRRSDPVASVVPISG</sequence>
<dbReference type="AlphaFoldDB" id="A0A9X2D6X5"/>
<feature type="active site" description="Proton donor" evidence="3">
    <location>
        <position position="213"/>
    </location>
</feature>
<gene>
    <name evidence="7" type="ORF">M8330_06540</name>
</gene>
<feature type="active site" description="Nucleophile" evidence="3">
    <location>
        <position position="331"/>
    </location>
</feature>
<comment type="caution">
    <text evidence="7">The sequence shown here is derived from an EMBL/GenBank/DDBJ whole genome shotgun (WGS) entry which is preliminary data.</text>
</comment>
<comment type="similarity">
    <text evidence="3">Belongs to the glycosyl hydrolase 26 family.</text>
</comment>
<feature type="domain" description="GH26" evidence="6">
    <location>
        <begin position="89"/>
        <end position="396"/>
    </location>
</feature>
<evidence type="ECO:0000256" key="1">
    <source>
        <dbReference type="ARBA" id="ARBA00022801"/>
    </source>
</evidence>
<evidence type="ECO:0000256" key="2">
    <source>
        <dbReference type="ARBA" id="ARBA00023295"/>
    </source>
</evidence>
<protein>
    <recommendedName>
        <fullName evidence="6">GH26 domain-containing protein</fullName>
    </recommendedName>
</protein>
<keyword evidence="5" id="KW-0472">Membrane</keyword>
<evidence type="ECO:0000313" key="8">
    <source>
        <dbReference type="Proteomes" id="UP001139485"/>
    </source>
</evidence>
<evidence type="ECO:0000256" key="5">
    <source>
        <dbReference type="SAM" id="Phobius"/>
    </source>
</evidence>
<dbReference type="InterPro" id="IPR017853">
    <property type="entry name" value="GH"/>
</dbReference>
<dbReference type="RefSeq" id="WP_250826661.1">
    <property type="nucleotide sequence ID" value="NZ_JAMOIL010000007.1"/>
</dbReference>
<keyword evidence="2 3" id="KW-0326">Glycosidase</keyword>
<reference evidence="7" key="1">
    <citation type="submission" date="2022-05" db="EMBL/GenBank/DDBJ databases">
        <authorList>
            <person name="Tuo L."/>
        </authorList>
    </citation>
    <scope>NUCLEOTIDE SEQUENCE</scope>
    <source>
        <strain evidence="7">BSK12Z-4</strain>
    </source>
</reference>
<evidence type="ECO:0000313" key="7">
    <source>
        <dbReference type="EMBL" id="MCM0619952.1"/>
    </source>
</evidence>
<dbReference type="SUPFAM" id="SSF51445">
    <property type="entry name" value="(Trans)glycosidases"/>
    <property type="match status" value="1"/>
</dbReference>
<dbReference type="InterPro" id="IPR022790">
    <property type="entry name" value="GH26_dom"/>
</dbReference>
<feature type="compositionally biased region" description="Polar residues" evidence="4">
    <location>
        <begin position="9"/>
        <end position="23"/>
    </location>
</feature>
<proteinExistence type="inferred from homology"/>
<keyword evidence="5" id="KW-1133">Transmembrane helix</keyword>
<organism evidence="7 8">
    <name type="scientific">Nocardioides bruguierae</name>
    <dbReference type="NCBI Taxonomy" id="2945102"/>
    <lineage>
        <taxon>Bacteria</taxon>
        <taxon>Bacillati</taxon>
        <taxon>Actinomycetota</taxon>
        <taxon>Actinomycetes</taxon>
        <taxon>Propionibacteriales</taxon>
        <taxon>Nocardioidaceae</taxon>
        <taxon>Nocardioides</taxon>
    </lineage>
</organism>
<dbReference type="PROSITE" id="PS51764">
    <property type="entry name" value="GH26"/>
    <property type="match status" value="1"/>
</dbReference>
<feature type="region of interest" description="Disordered" evidence="4">
    <location>
        <begin position="1"/>
        <end position="31"/>
    </location>
</feature>
<accession>A0A9X2D6X5</accession>
<evidence type="ECO:0000256" key="4">
    <source>
        <dbReference type="SAM" id="MobiDB-lite"/>
    </source>
</evidence>
<feature type="transmembrane region" description="Helical" evidence="5">
    <location>
        <begin position="37"/>
        <end position="55"/>
    </location>
</feature>
<keyword evidence="8" id="KW-1185">Reference proteome</keyword>
<dbReference type="GO" id="GO:0004553">
    <property type="term" value="F:hydrolase activity, hydrolyzing O-glycosyl compounds"/>
    <property type="evidence" value="ECO:0007669"/>
    <property type="project" value="InterPro"/>
</dbReference>